<feature type="compositionally biased region" description="Polar residues" evidence="1">
    <location>
        <begin position="56"/>
        <end position="79"/>
    </location>
</feature>
<dbReference type="GeneID" id="64691029"/>
<accession>A0A9P7JSQ1</accession>
<dbReference type="RefSeq" id="XP_041291341.1">
    <property type="nucleotide sequence ID" value="XM_041428770.1"/>
</dbReference>
<evidence type="ECO:0000313" key="2">
    <source>
        <dbReference type="EMBL" id="KAG2105785.1"/>
    </source>
</evidence>
<organism evidence="2 3">
    <name type="scientific">Suillus discolor</name>
    <dbReference type="NCBI Taxonomy" id="1912936"/>
    <lineage>
        <taxon>Eukaryota</taxon>
        <taxon>Fungi</taxon>
        <taxon>Dikarya</taxon>
        <taxon>Basidiomycota</taxon>
        <taxon>Agaricomycotina</taxon>
        <taxon>Agaricomycetes</taxon>
        <taxon>Agaricomycetidae</taxon>
        <taxon>Boletales</taxon>
        <taxon>Suillineae</taxon>
        <taxon>Suillaceae</taxon>
        <taxon>Suillus</taxon>
    </lineage>
</organism>
<keyword evidence="3" id="KW-1185">Reference proteome</keyword>
<gene>
    <name evidence="2" type="ORF">F5147DRAFT_237286</name>
</gene>
<evidence type="ECO:0000313" key="3">
    <source>
        <dbReference type="Proteomes" id="UP000823399"/>
    </source>
</evidence>
<comment type="caution">
    <text evidence="2">The sequence shown here is derived from an EMBL/GenBank/DDBJ whole genome shotgun (WGS) entry which is preliminary data.</text>
</comment>
<protein>
    <submittedName>
        <fullName evidence="2">Uncharacterized protein</fullName>
    </submittedName>
</protein>
<dbReference type="OrthoDB" id="165352at2759"/>
<dbReference type="Proteomes" id="UP000823399">
    <property type="component" value="Unassembled WGS sequence"/>
</dbReference>
<proteinExistence type="predicted"/>
<feature type="region of interest" description="Disordered" evidence="1">
    <location>
        <begin position="33"/>
        <end position="82"/>
    </location>
</feature>
<dbReference type="EMBL" id="JABBWM010000037">
    <property type="protein sequence ID" value="KAG2105785.1"/>
    <property type="molecule type" value="Genomic_DNA"/>
</dbReference>
<dbReference type="AlphaFoldDB" id="A0A9P7JSQ1"/>
<reference evidence="2" key="1">
    <citation type="journal article" date="2020" name="New Phytol.">
        <title>Comparative genomics reveals dynamic genome evolution in host specialist ectomycorrhizal fungi.</title>
        <authorList>
            <person name="Lofgren L.A."/>
            <person name="Nguyen N.H."/>
            <person name="Vilgalys R."/>
            <person name="Ruytinx J."/>
            <person name="Liao H.L."/>
            <person name="Branco S."/>
            <person name="Kuo A."/>
            <person name="LaButti K."/>
            <person name="Lipzen A."/>
            <person name="Andreopoulos W."/>
            <person name="Pangilinan J."/>
            <person name="Riley R."/>
            <person name="Hundley H."/>
            <person name="Na H."/>
            <person name="Barry K."/>
            <person name="Grigoriev I.V."/>
            <person name="Stajich J.E."/>
            <person name="Kennedy P.G."/>
        </authorList>
    </citation>
    <scope>NUCLEOTIDE SEQUENCE</scope>
    <source>
        <strain evidence="2">FC423</strain>
    </source>
</reference>
<evidence type="ECO:0000256" key="1">
    <source>
        <dbReference type="SAM" id="MobiDB-lite"/>
    </source>
</evidence>
<name>A0A9P7JSQ1_9AGAM</name>
<sequence length="165" mass="18306">MAPKTSFRRRLHLALPRENSFTDSVGCCLTPDLEDEFVPSPSPPPRSASPAHIESSLPSNGPSQEPVPQSWRRASSSKIPASLRAKRAPALYFQTPKDHFRACVRKVISIHRKTTILLGFGLAGAEPGIDPRRQSADLHYAHIRERCEIQIADYSTLRSSFGKYG</sequence>